<dbReference type="EMBL" id="AGZS01000006">
    <property type="protein sequence ID" value="EJD64507.1"/>
    <property type="molecule type" value="Genomic_DNA"/>
</dbReference>
<evidence type="ECO:0000313" key="7">
    <source>
        <dbReference type="Proteomes" id="UP000006415"/>
    </source>
</evidence>
<dbReference type="GO" id="GO:0019303">
    <property type="term" value="P:D-ribose catabolic process"/>
    <property type="evidence" value="ECO:0007669"/>
    <property type="project" value="TreeGrafter"/>
</dbReference>
<dbReference type="GO" id="GO:0048029">
    <property type="term" value="F:monosaccharide binding"/>
    <property type="evidence" value="ECO:0007669"/>
    <property type="project" value="InterPro"/>
</dbReference>
<dbReference type="PANTHER" id="PTHR37831:SF1">
    <property type="entry name" value="D-RIBOSE PYRANASE"/>
    <property type="match status" value="1"/>
</dbReference>
<dbReference type="GO" id="GO:0062193">
    <property type="term" value="F:D-ribose pyranase activity"/>
    <property type="evidence" value="ECO:0007669"/>
    <property type="project" value="UniProtKB-EC"/>
</dbReference>
<proteinExistence type="predicted"/>
<reference evidence="6 7" key="1">
    <citation type="submission" date="2012-01" db="EMBL/GenBank/DDBJ databases">
        <title>The Genome Sequence of Scardovia wiggsiae F0424.</title>
        <authorList>
            <consortium name="The Broad Institute Genome Sequencing Platform"/>
            <person name="Earl A."/>
            <person name="Ward D."/>
            <person name="Feldgarden M."/>
            <person name="Gevers D."/>
            <person name="Izard J."/>
            <person name="Ganesan A."/>
            <person name="Baranova O.V."/>
            <person name="Blanton J.M."/>
            <person name="Tanner A.C."/>
            <person name="Mathney J."/>
            <person name="Dewhirst F.E."/>
            <person name="Young S.K."/>
            <person name="Zeng Q."/>
            <person name="Gargeya S."/>
            <person name="Fitzgerald M."/>
            <person name="Haas B."/>
            <person name="Abouelleil A."/>
            <person name="Alvarado L."/>
            <person name="Arachchi H.M."/>
            <person name="Berlin A."/>
            <person name="Chapman S.B."/>
            <person name="Gearin G."/>
            <person name="Goldberg J."/>
            <person name="Griggs A."/>
            <person name="Gujja S."/>
            <person name="Hansen M."/>
            <person name="Heiman D."/>
            <person name="Howarth C."/>
            <person name="Larimer J."/>
            <person name="Lui A."/>
            <person name="MacDonald P.J.P."/>
            <person name="McCowen C."/>
            <person name="Montmayeur A."/>
            <person name="Murphy C."/>
            <person name="Neiman D."/>
            <person name="Pearson M."/>
            <person name="Priest M."/>
            <person name="Roberts A."/>
            <person name="Saif S."/>
            <person name="Shea T."/>
            <person name="Sisk P."/>
            <person name="Stolte C."/>
            <person name="Sykes S."/>
            <person name="Wortman J."/>
            <person name="Nusbaum C."/>
            <person name="Birren B."/>
        </authorList>
    </citation>
    <scope>NUCLEOTIDE SEQUENCE [LARGE SCALE GENOMIC DNA]</scope>
    <source>
        <strain evidence="6 7">F0424</strain>
    </source>
</reference>
<accession>J0LL35</accession>
<dbReference type="HOGENOM" id="CLU_135498_0_0_11"/>
<dbReference type="SUPFAM" id="SSF102546">
    <property type="entry name" value="RbsD-like"/>
    <property type="match status" value="1"/>
</dbReference>
<keyword evidence="4" id="KW-0413">Isomerase</keyword>
<dbReference type="InterPro" id="IPR007721">
    <property type="entry name" value="RbsD_FucU"/>
</dbReference>
<keyword evidence="3" id="KW-0963">Cytoplasm</keyword>
<dbReference type="Gene3D" id="3.40.1650.10">
    <property type="entry name" value="RbsD-like domain"/>
    <property type="match status" value="1"/>
</dbReference>
<dbReference type="OrthoDB" id="9805009at2"/>
<dbReference type="Pfam" id="PF05025">
    <property type="entry name" value="RbsD_FucU"/>
    <property type="match status" value="1"/>
</dbReference>
<dbReference type="GO" id="GO:0016872">
    <property type="term" value="F:intramolecular lyase activity"/>
    <property type="evidence" value="ECO:0007669"/>
    <property type="project" value="InterPro"/>
</dbReference>
<dbReference type="RefSeq" id="WP_007148066.1">
    <property type="nucleotide sequence ID" value="NZ_AKCI01000001.1"/>
</dbReference>
<dbReference type="EC" id="5.4.99.62" evidence="2"/>
<dbReference type="Proteomes" id="UP000006415">
    <property type="component" value="Unassembled WGS sequence"/>
</dbReference>
<keyword evidence="7" id="KW-1185">Reference proteome</keyword>
<dbReference type="eggNOG" id="COG1869">
    <property type="taxonomic scope" value="Bacteria"/>
</dbReference>
<dbReference type="GO" id="GO:0005829">
    <property type="term" value="C:cytosol"/>
    <property type="evidence" value="ECO:0007669"/>
    <property type="project" value="TreeGrafter"/>
</dbReference>
<comment type="caution">
    <text evidence="6">The sequence shown here is derived from an EMBL/GenBank/DDBJ whole genome shotgun (WGS) entry which is preliminary data.</text>
</comment>
<organism evidence="6 7">
    <name type="scientific">Scardovia wiggsiae F0424</name>
    <dbReference type="NCBI Taxonomy" id="857290"/>
    <lineage>
        <taxon>Bacteria</taxon>
        <taxon>Bacillati</taxon>
        <taxon>Actinomycetota</taxon>
        <taxon>Actinomycetes</taxon>
        <taxon>Bifidobacteriales</taxon>
        <taxon>Bifidobacteriaceae</taxon>
        <taxon>Scardovia</taxon>
    </lineage>
</organism>
<gene>
    <name evidence="6" type="ORF">HMPREF9156_01002</name>
</gene>
<evidence type="ECO:0000256" key="5">
    <source>
        <dbReference type="ARBA" id="ARBA00023277"/>
    </source>
</evidence>
<dbReference type="NCBIfam" id="NF008761">
    <property type="entry name" value="PRK11797.1"/>
    <property type="match status" value="1"/>
</dbReference>
<dbReference type="InterPro" id="IPR023064">
    <property type="entry name" value="D-ribose_pyranase"/>
</dbReference>
<dbReference type="STRING" id="857290.HMPREF9156_01002"/>
<protein>
    <recommendedName>
        <fullName evidence="2">D-ribose pyranase</fullName>
        <ecNumber evidence="2">5.4.99.62</ecNumber>
    </recommendedName>
</protein>
<sequence length="131" mass="14507">MLKKGILNARLAEALAGLRHKDRFVVSDCGLPVQQGIEVIDLAVVFGVPRFEQVLDALKSQLVLENAVIAQEARDGLPEKWIRERFDIPVSYIPHNGAAGFKDSLRDARFVIRTGETTSFANVIFQCGVPF</sequence>
<dbReference type="InterPro" id="IPR023750">
    <property type="entry name" value="RbsD-like_sf"/>
</dbReference>
<evidence type="ECO:0000256" key="2">
    <source>
        <dbReference type="ARBA" id="ARBA00012862"/>
    </source>
</evidence>
<dbReference type="PANTHER" id="PTHR37831">
    <property type="entry name" value="D-RIBOSE PYRANASE"/>
    <property type="match status" value="1"/>
</dbReference>
<evidence type="ECO:0000256" key="3">
    <source>
        <dbReference type="ARBA" id="ARBA00022490"/>
    </source>
</evidence>
<name>J0LL35_9BIFI</name>
<dbReference type="AlphaFoldDB" id="J0LL35"/>
<keyword evidence="5" id="KW-0119">Carbohydrate metabolism</keyword>
<evidence type="ECO:0000256" key="1">
    <source>
        <dbReference type="ARBA" id="ARBA00000223"/>
    </source>
</evidence>
<comment type="catalytic activity">
    <reaction evidence="1">
        <text>beta-D-ribopyranose = beta-D-ribofuranose</text>
        <dbReference type="Rhea" id="RHEA:25432"/>
        <dbReference type="ChEBI" id="CHEBI:27476"/>
        <dbReference type="ChEBI" id="CHEBI:47002"/>
        <dbReference type="EC" id="5.4.99.62"/>
    </reaction>
</comment>
<evidence type="ECO:0000313" key="6">
    <source>
        <dbReference type="EMBL" id="EJD64507.1"/>
    </source>
</evidence>
<evidence type="ECO:0000256" key="4">
    <source>
        <dbReference type="ARBA" id="ARBA00023235"/>
    </source>
</evidence>